<evidence type="ECO:0000313" key="2">
    <source>
        <dbReference type="Proteomes" id="UP000324800"/>
    </source>
</evidence>
<proteinExistence type="predicted"/>
<protein>
    <submittedName>
        <fullName evidence="1">Uncharacterized protein</fullName>
    </submittedName>
</protein>
<comment type="caution">
    <text evidence="1">The sequence shown here is derived from an EMBL/GenBank/DDBJ whole genome shotgun (WGS) entry which is preliminary data.</text>
</comment>
<dbReference type="EMBL" id="SNRW01008900">
    <property type="protein sequence ID" value="KAA6378817.1"/>
    <property type="molecule type" value="Genomic_DNA"/>
</dbReference>
<sequence>MGSDRSQSGLGNVTPTAIFATPTGFGYADRFGYADQLQLCRPARPACYADHADQLLHWTQKVIYNFDLHEGTLQRKLKSERFGQVRTTMLNRKAVTMGELYVSDQQQFGGNKTGEHLSEFIANITLGLVASVINLFSSMAEQYASWKPTNFFNPQDGIGSGDIKTLFDVVLNDQNGQWERWQVRVPIYKYNPQQPYEEILVQTEDTVATTTMLDILNKAKTNIIDTGTTGSVN</sequence>
<accession>A0A5J4V8K0</accession>
<gene>
    <name evidence="1" type="ORF">EZS28_025656</name>
</gene>
<reference evidence="1 2" key="1">
    <citation type="submission" date="2019-03" db="EMBL/GenBank/DDBJ databases">
        <title>Single cell metagenomics reveals metabolic interactions within the superorganism composed of flagellate Streblomastix strix and complex community of Bacteroidetes bacteria on its surface.</title>
        <authorList>
            <person name="Treitli S.C."/>
            <person name="Kolisko M."/>
            <person name="Husnik F."/>
            <person name="Keeling P."/>
            <person name="Hampl V."/>
        </authorList>
    </citation>
    <scope>NUCLEOTIDE SEQUENCE [LARGE SCALE GENOMIC DNA]</scope>
    <source>
        <strain evidence="1">ST1C</strain>
    </source>
</reference>
<name>A0A5J4V8K0_9EUKA</name>
<evidence type="ECO:0000313" key="1">
    <source>
        <dbReference type="EMBL" id="KAA6378817.1"/>
    </source>
</evidence>
<organism evidence="1 2">
    <name type="scientific">Streblomastix strix</name>
    <dbReference type="NCBI Taxonomy" id="222440"/>
    <lineage>
        <taxon>Eukaryota</taxon>
        <taxon>Metamonada</taxon>
        <taxon>Preaxostyla</taxon>
        <taxon>Oxymonadida</taxon>
        <taxon>Streblomastigidae</taxon>
        <taxon>Streblomastix</taxon>
    </lineage>
</organism>
<dbReference type="AlphaFoldDB" id="A0A5J4V8K0"/>
<dbReference type="Proteomes" id="UP000324800">
    <property type="component" value="Unassembled WGS sequence"/>
</dbReference>
<feature type="non-terminal residue" evidence="1">
    <location>
        <position position="233"/>
    </location>
</feature>